<dbReference type="RefSeq" id="WP_341566130.1">
    <property type="nucleotide sequence ID" value="NZ_JBAKAR010000001.1"/>
</dbReference>
<protein>
    <submittedName>
        <fullName evidence="1">YrbL family protein</fullName>
    </submittedName>
</protein>
<dbReference type="EMBL" id="JBAKAR010000001">
    <property type="protein sequence ID" value="MEL0611861.1"/>
    <property type="molecule type" value="Genomic_DNA"/>
</dbReference>
<evidence type="ECO:0000313" key="2">
    <source>
        <dbReference type="Proteomes" id="UP001379949"/>
    </source>
</evidence>
<organism evidence="1 2">
    <name type="scientific">Marinomonas arenicola</name>
    <dbReference type="NCBI Taxonomy" id="569601"/>
    <lineage>
        <taxon>Bacteria</taxon>
        <taxon>Pseudomonadati</taxon>
        <taxon>Pseudomonadota</taxon>
        <taxon>Gammaproteobacteria</taxon>
        <taxon>Oceanospirillales</taxon>
        <taxon>Oceanospirillaceae</taxon>
        <taxon>Marinomonas</taxon>
    </lineage>
</organism>
<dbReference type="Pfam" id="PF10707">
    <property type="entry name" value="YrbL-PhoP_reg"/>
    <property type="match status" value="1"/>
</dbReference>
<accession>A0ABU9G1C4</accession>
<dbReference type="Proteomes" id="UP001379949">
    <property type="component" value="Unassembled WGS sequence"/>
</dbReference>
<name>A0ABU9G1C4_9GAMM</name>
<keyword evidence="2" id="KW-1185">Reference proteome</keyword>
<proteinExistence type="predicted"/>
<sequence>MTSFSLALPKDKPLFLKESDFIGKGNERACYTNPLNRDLCVKVQRRKHRSQNKIEKYYYTKLKKRKNLSPFLSEFYGEVTTNMGEGLVFEKVTDNDGTSSQSIYSLLKNKIISETEAKEILGTVFQDLYKNAILLGDVTKDQILLKKTENGYVPKIIDGLGTRRYGLKLFLVSNIKALARFKLVKRWKTLEHSLGMA</sequence>
<gene>
    <name evidence="1" type="ORF">V6242_01785</name>
</gene>
<evidence type="ECO:0000313" key="1">
    <source>
        <dbReference type="EMBL" id="MEL0611861.1"/>
    </source>
</evidence>
<dbReference type="InterPro" id="IPR019647">
    <property type="entry name" value="PhoP_reg_network_YrbL"/>
</dbReference>
<reference evidence="1 2" key="1">
    <citation type="submission" date="2024-02" db="EMBL/GenBank/DDBJ databases">
        <title>Bacteria isolated from the canopy kelp, Nereocystis luetkeana.</title>
        <authorList>
            <person name="Pfister C.A."/>
            <person name="Younker I.T."/>
            <person name="Light S.H."/>
        </authorList>
    </citation>
    <scope>NUCLEOTIDE SEQUENCE [LARGE SCALE GENOMIC DNA]</scope>
    <source>
        <strain evidence="1 2">TI.4.07</strain>
    </source>
</reference>
<comment type="caution">
    <text evidence="1">The sequence shown here is derived from an EMBL/GenBank/DDBJ whole genome shotgun (WGS) entry which is preliminary data.</text>
</comment>